<evidence type="ECO:0000313" key="10">
    <source>
        <dbReference type="Proteomes" id="UP000179258"/>
    </source>
</evidence>
<evidence type="ECO:0000259" key="8">
    <source>
        <dbReference type="Pfam" id="PF00814"/>
    </source>
</evidence>
<comment type="cofactor">
    <cofactor evidence="7">
        <name>Fe(2+)</name>
        <dbReference type="ChEBI" id="CHEBI:29033"/>
    </cofactor>
    <text evidence="7">Binds 1 Fe(2+) ion per subunit.</text>
</comment>
<feature type="binding site" evidence="7">
    <location>
        <position position="156"/>
    </location>
    <ligand>
        <name>Fe cation</name>
        <dbReference type="ChEBI" id="CHEBI:24875"/>
    </ligand>
</feature>
<comment type="catalytic activity">
    <reaction evidence="7">
        <text>L-threonylcarbamoyladenylate + adenosine(37) in tRNA = N(6)-L-threonylcarbamoyladenosine(37) in tRNA + AMP + H(+)</text>
        <dbReference type="Rhea" id="RHEA:37059"/>
        <dbReference type="Rhea" id="RHEA-COMP:10162"/>
        <dbReference type="Rhea" id="RHEA-COMP:10163"/>
        <dbReference type="ChEBI" id="CHEBI:15378"/>
        <dbReference type="ChEBI" id="CHEBI:73682"/>
        <dbReference type="ChEBI" id="CHEBI:74411"/>
        <dbReference type="ChEBI" id="CHEBI:74418"/>
        <dbReference type="ChEBI" id="CHEBI:456215"/>
        <dbReference type="EC" id="2.3.1.234"/>
    </reaction>
</comment>
<dbReference type="FunFam" id="3.30.420.40:FF:000040">
    <property type="entry name" value="tRNA N6-adenosine threonylcarbamoyltransferase"/>
    <property type="match status" value="1"/>
</dbReference>
<evidence type="ECO:0000256" key="7">
    <source>
        <dbReference type="HAMAP-Rule" id="MF_01445"/>
    </source>
</evidence>
<gene>
    <name evidence="7" type="primary">tsaD</name>
    <name evidence="9" type="ORF">A3D59_01650</name>
</gene>
<organism evidence="9 10">
    <name type="scientific">Candidatus Wildermuthbacteria bacterium RIFCSPHIGHO2_02_FULL_47_17</name>
    <dbReference type="NCBI Taxonomy" id="1802452"/>
    <lineage>
        <taxon>Bacteria</taxon>
        <taxon>Candidatus Wildermuthiibacteriota</taxon>
    </lineage>
</organism>
<dbReference type="PANTHER" id="PTHR11735">
    <property type="entry name" value="TRNA N6-ADENOSINE THREONYLCARBAMOYLTRANSFERASE"/>
    <property type="match status" value="1"/>
</dbReference>
<comment type="similarity">
    <text evidence="7">Belongs to the KAE1 / TsaD family.</text>
</comment>
<comment type="caution">
    <text evidence="7">Lacks conserved residue(s) required for the propagation of feature annotation.</text>
</comment>
<feature type="binding site" evidence="7">
    <location>
        <position position="160"/>
    </location>
    <ligand>
        <name>Fe cation</name>
        <dbReference type="ChEBI" id="CHEBI:24875"/>
    </ligand>
</feature>
<dbReference type="GO" id="GO:0005737">
    <property type="term" value="C:cytoplasm"/>
    <property type="evidence" value="ECO:0007669"/>
    <property type="project" value="UniProtKB-SubCell"/>
</dbReference>
<feature type="domain" description="Gcp-like" evidence="8">
    <location>
        <begin position="186"/>
        <end position="381"/>
    </location>
</feature>
<name>A0A1G2R2J7_9BACT</name>
<comment type="subcellular location">
    <subcellularLocation>
        <location evidence="7">Cytoplasm</location>
    </subcellularLocation>
</comment>
<dbReference type="InterPro" id="IPR043129">
    <property type="entry name" value="ATPase_NBD"/>
</dbReference>
<dbReference type="GO" id="GO:0005506">
    <property type="term" value="F:iron ion binding"/>
    <property type="evidence" value="ECO:0007669"/>
    <property type="project" value="UniProtKB-UniRule"/>
</dbReference>
<feature type="binding site" evidence="7">
    <location>
        <begin position="200"/>
        <end position="204"/>
    </location>
    <ligand>
        <name>substrate</name>
    </ligand>
</feature>
<sequence>MKILGIETSCDETAIAVLEVKNGTFKILSNVVSSQVKIHRKWGGVVPMLAKREHQRNLISVLRAALKDAGLPMAAKPAWSKTRNAVARLKIVKDILEREPELYKKIAPFLLKYDAPDIDFIAVVNGPGLEPALWVGVNFAKALAFWWDKPIVPVNHLEGHLLTNWLTPISENSKSQIPNNKQIPNPKLQSQNFFPSVCLLVSGGHTMLVLMSGIGKYKIIGETRDDSAGECFDKTARVLGLGYPGGPAIAKAANKALPRYQSQIKMPRPMMYSKDYDFSFSGLKTAVLYHYRNQPLRARKERNYITAMAAEIQQAIADVLIVKTLRAAKEYKVKTVMIGGGVAANSELRRQLRERLNKEFPEVDYIAPDPKLCTDNGAMAAVAGYFNWRKLKKSRLAGKSIWSIKANSNTRL</sequence>
<protein>
    <recommendedName>
        <fullName evidence="7">tRNA N6-adenosine threonylcarbamoyltransferase</fullName>
        <ecNumber evidence="7">2.3.1.234</ecNumber>
    </recommendedName>
    <alternativeName>
        <fullName evidence="7">N6-L-threonylcarbamoyladenine synthase</fullName>
        <shortName evidence="7">t(6)A synthase</shortName>
    </alternativeName>
    <alternativeName>
        <fullName evidence="7">t(6)A37 threonylcarbamoyladenosine biosynthesis protein TsaD</fullName>
    </alternativeName>
    <alternativeName>
        <fullName evidence="7">tRNA threonylcarbamoyladenosine biosynthesis protein TsaD</fullName>
    </alternativeName>
</protein>
<dbReference type="Proteomes" id="UP000179258">
    <property type="component" value="Unassembled WGS sequence"/>
</dbReference>
<evidence type="ECO:0000256" key="1">
    <source>
        <dbReference type="ARBA" id="ARBA00022490"/>
    </source>
</evidence>
<reference evidence="9 10" key="1">
    <citation type="journal article" date="2016" name="Nat. Commun.">
        <title>Thousands of microbial genomes shed light on interconnected biogeochemical processes in an aquifer system.</title>
        <authorList>
            <person name="Anantharaman K."/>
            <person name="Brown C.T."/>
            <person name="Hug L.A."/>
            <person name="Sharon I."/>
            <person name="Castelle C.J."/>
            <person name="Probst A.J."/>
            <person name="Thomas B.C."/>
            <person name="Singh A."/>
            <person name="Wilkins M.J."/>
            <person name="Karaoz U."/>
            <person name="Brodie E.L."/>
            <person name="Williams K.H."/>
            <person name="Hubbard S.S."/>
            <person name="Banfield J.F."/>
        </authorList>
    </citation>
    <scope>NUCLEOTIDE SEQUENCE [LARGE SCALE GENOMIC DNA]</scope>
</reference>
<dbReference type="EMBL" id="MHTX01000047">
    <property type="protein sequence ID" value="OHA67013.1"/>
    <property type="molecule type" value="Genomic_DNA"/>
</dbReference>
<keyword evidence="6 7" id="KW-0012">Acyltransferase</keyword>
<keyword evidence="3 7" id="KW-0819">tRNA processing</keyword>
<keyword evidence="4 7" id="KW-0479">Metal-binding</keyword>
<feature type="binding site" evidence="7">
    <location>
        <position position="345"/>
    </location>
    <ligand>
        <name>substrate</name>
    </ligand>
</feature>
<proteinExistence type="inferred from homology"/>
<keyword evidence="1 7" id="KW-0963">Cytoplasm</keyword>
<feature type="binding site" evidence="7">
    <location>
        <position position="233"/>
    </location>
    <ligand>
        <name>substrate</name>
    </ligand>
</feature>
<comment type="function">
    <text evidence="7">Required for the formation of a threonylcarbamoyl group on adenosine at position 37 (t(6)A37) in tRNAs that read codons beginning with adenine. Is involved in the transfer of the threonylcarbamoyl moiety of threonylcarbamoyl-AMP (TC-AMP) to the N6 group of A37, together with TsaE and TsaB. TsaD likely plays a direct catalytic role in this reaction.</text>
</comment>
<dbReference type="SUPFAM" id="SSF53067">
    <property type="entry name" value="Actin-like ATPase domain"/>
    <property type="match status" value="2"/>
</dbReference>
<dbReference type="InterPro" id="IPR022450">
    <property type="entry name" value="TsaD"/>
</dbReference>
<feature type="domain" description="Gcp-like" evidence="8">
    <location>
        <begin position="26"/>
        <end position="73"/>
    </location>
</feature>
<keyword evidence="5 7" id="KW-0408">Iron</keyword>
<evidence type="ECO:0000256" key="3">
    <source>
        <dbReference type="ARBA" id="ARBA00022694"/>
    </source>
</evidence>
<dbReference type="PANTHER" id="PTHR11735:SF6">
    <property type="entry name" value="TRNA N6-ADENOSINE THREONYLCARBAMOYLTRANSFERASE, MITOCHONDRIAL"/>
    <property type="match status" value="1"/>
</dbReference>
<keyword evidence="2 7" id="KW-0808">Transferase</keyword>
<feature type="binding site" evidence="7">
    <location>
        <position position="375"/>
    </location>
    <ligand>
        <name>Fe cation</name>
        <dbReference type="ChEBI" id="CHEBI:24875"/>
    </ligand>
</feature>
<dbReference type="AlphaFoldDB" id="A0A1G2R2J7"/>
<dbReference type="InterPro" id="IPR000905">
    <property type="entry name" value="Gcp-like_dom"/>
</dbReference>
<dbReference type="Pfam" id="PF00814">
    <property type="entry name" value="TsaD"/>
    <property type="match status" value="3"/>
</dbReference>
<dbReference type="Gene3D" id="3.30.420.40">
    <property type="match status" value="2"/>
</dbReference>
<dbReference type="PROSITE" id="PS01016">
    <property type="entry name" value="GLYCOPROTEASE"/>
    <property type="match status" value="1"/>
</dbReference>
<dbReference type="InterPro" id="IPR017860">
    <property type="entry name" value="Peptidase_M22_CS"/>
</dbReference>
<evidence type="ECO:0000313" key="9">
    <source>
        <dbReference type="EMBL" id="OHA67013.1"/>
    </source>
</evidence>
<accession>A0A1G2R2J7</accession>
<evidence type="ECO:0000256" key="6">
    <source>
        <dbReference type="ARBA" id="ARBA00023315"/>
    </source>
</evidence>
<feature type="domain" description="Gcp-like" evidence="8">
    <location>
        <begin position="114"/>
        <end position="167"/>
    </location>
</feature>
<dbReference type="GO" id="GO:0061711">
    <property type="term" value="F:tRNA N(6)-L-threonylcarbamoyladenine synthase activity"/>
    <property type="evidence" value="ECO:0007669"/>
    <property type="project" value="UniProtKB-EC"/>
</dbReference>
<dbReference type="HAMAP" id="MF_01445">
    <property type="entry name" value="TsaD"/>
    <property type="match status" value="1"/>
</dbReference>
<evidence type="ECO:0000256" key="2">
    <source>
        <dbReference type="ARBA" id="ARBA00022679"/>
    </source>
</evidence>
<dbReference type="CDD" id="cd24133">
    <property type="entry name" value="ASKHA_NBD_TsaD_bac"/>
    <property type="match status" value="1"/>
</dbReference>
<comment type="caution">
    <text evidence="9">The sequence shown here is derived from an EMBL/GenBank/DDBJ whole genome shotgun (WGS) entry which is preliminary data.</text>
</comment>
<feature type="binding site" evidence="7">
    <location>
        <position position="246"/>
    </location>
    <ligand>
        <name>substrate</name>
    </ligand>
</feature>
<evidence type="ECO:0000256" key="4">
    <source>
        <dbReference type="ARBA" id="ARBA00022723"/>
    </source>
</evidence>
<dbReference type="EC" id="2.3.1.234" evidence="7"/>
<evidence type="ECO:0000256" key="5">
    <source>
        <dbReference type="ARBA" id="ARBA00023004"/>
    </source>
</evidence>
<dbReference type="GO" id="GO:0002949">
    <property type="term" value="P:tRNA threonylcarbamoyladenosine modification"/>
    <property type="evidence" value="ECO:0007669"/>
    <property type="project" value="UniProtKB-UniRule"/>
</dbReference>